<dbReference type="EnsemblMetazoa" id="PPA41607.1">
    <property type="protein sequence ID" value="PPA41607.1"/>
    <property type="gene ID" value="WBGene00279976"/>
</dbReference>
<proteinExistence type="inferred from homology"/>
<protein>
    <submittedName>
        <fullName evidence="2">G protein-coupled receptor</fullName>
    </submittedName>
</protein>
<dbReference type="Proteomes" id="UP000005239">
    <property type="component" value="Unassembled WGS sequence"/>
</dbReference>
<keyword evidence="3" id="KW-1185">Reference proteome</keyword>
<accession>A0A2A6CP87</accession>
<comment type="similarity">
    <text evidence="1">Belongs to the nematode receptor-like protein sre family.</text>
</comment>
<dbReference type="Pfam" id="PF03125">
    <property type="entry name" value="Sre"/>
    <property type="match status" value="1"/>
</dbReference>
<evidence type="ECO:0000256" key="1">
    <source>
        <dbReference type="ARBA" id="ARBA00006803"/>
    </source>
</evidence>
<reference evidence="2" key="2">
    <citation type="submission" date="2022-06" db="UniProtKB">
        <authorList>
            <consortium name="EnsemblMetazoa"/>
        </authorList>
    </citation>
    <scope>IDENTIFICATION</scope>
    <source>
        <strain evidence="2">PS312</strain>
    </source>
</reference>
<dbReference type="PANTHER" id="PTHR47521">
    <property type="entry name" value="SERPENTINE RECEPTOR, CLASS E (EPSILON)-RELATED"/>
    <property type="match status" value="1"/>
</dbReference>
<accession>A0A8R1UXZ8</accession>
<dbReference type="AlphaFoldDB" id="A0A2A6CP87"/>
<evidence type="ECO:0000313" key="3">
    <source>
        <dbReference type="Proteomes" id="UP000005239"/>
    </source>
</evidence>
<reference evidence="3" key="1">
    <citation type="journal article" date="2008" name="Nat. Genet.">
        <title>The Pristionchus pacificus genome provides a unique perspective on nematode lifestyle and parasitism.</title>
        <authorList>
            <person name="Dieterich C."/>
            <person name="Clifton S.W."/>
            <person name="Schuster L.N."/>
            <person name="Chinwalla A."/>
            <person name="Delehaunty K."/>
            <person name="Dinkelacker I."/>
            <person name="Fulton L."/>
            <person name="Fulton R."/>
            <person name="Godfrey J."/>
            <person name="Minx P."/>
            <person name="Mitreva M."/>
            <person name="Roeseler W."/>
            <person name="Tian H."/>
            <person name="Witte H."/>
            <person name="Yang S.P."/>
            <person name="Wilson R.K."/>
            <person name="Sommer R.J."/>
        </authorList>
    </citation>
    <scope>NUCLEOTIDE SEQUENCE [LARGE SCALE GENOMIC DNA]</scope>
    <source>
        <strain evidence="3">PS312</strain>
    </source>
</reference>
<gene>
    <name evidence="2" type="primary">WBGene00279976</name>
</gene>
<organism evidence="2 3">
    <name type="scientific">Pristionchus pacificus</name>
    <name type="common">Parasitic nematode worm</name>
    <dbReference type="NCBI Taxonomy" id="54126"/>
    <lineage>
        <taxon>Eukaryota</taxon>
        <taxon>Metazoa</taxon>
        <taxon>Ecdysozoa</taxon>
        <taxon>Nematoda</taxon>
        <taxon>Chromadorea</taxon>
        <taxon>Rhabditida</taxon>
        <taxon>Rhabditina</taxon>
        <taxon>Diplogasteromorpha</taxon>
        <taxon>Diplogasteroidea</taxon>
        <taxon>Neodiplogasteridae</taxon>
        <taxon>Pristionchus</taxon>
    </lineage>
</organism>
<name>A0A2A6CP87_PRIPA</name>
<dbReference type="GO" id="GO:0016020">
    <property type="term" value="C:membrane"/>
    <property type="evidence" value="ECO:0007669"/>
    <property type="project" value="InterPro"/>
</dbReference>
<sequence length="275" mass="31740">MYFVNYLNRNKTDPYYPAFEIIYGVELTFIVASFIAGIVLICLTYRTTKLHRLIRLRLISGLINDLVFIVSRLLVMHHEYFGPTEYVETAPLIFGSIMKQIFLGYMTSLYESGANSTLLFFLLQEALLFCIPAALGYMLVHEYITSMHIIYCFAVIVLIGAPLLAFVYRMNVRVTRELKRGAVIHRYSIRRTYQIKENLWMLTAFKRIARPLVIVCIPPFIFSPIYQRVPPGIGYDGLRFFAVSMYDLWLSANIPETGDTYFAMLSNDLMKGPPI</sequence>
<dbReference type="InterPro" id="IPR004151">
    <property type="entry name" value="7TM_GPCR_serpentine_rcpt_Sre"/>
</dbReference>
<dbReference type="GO" id="GO:0007606">
    <property type="term" value="P:sensory perception of chemical stimulus"/>
    <property type="evidence" value="ECO:0007669"/>
    <property type="project" value="InterPro"/>
</dbReference>
<evidence type="ECO:0000313" key="2">
    <source>
        <dbReference type="EnsemblMetazoa" id="PPA41607.1"/>
    </source>
</evidence>
<dbReference type="PANTHER" id="PTHR47521:SF7">
    <property type="entry name" value="SERPENTINE RECEPTOR CLASS EPSILON-6"/>
    <property type="match status" value="1"/>
</dbReference>
<dbReference type="InterPro" id="IPR052860">
    <property type="entry name" value="NRL-GPCR1"/>
</dbReference>